<evidence type="ECO:0000256" key="7">
    <source>
        <dbReference type="NCBIfam" id="TIGR00112"/>
    </source>
</evidence>
<evidence type="ECO:0000256" key="1">
    <source>
        <dbReference type="ARBA" id="ARBA00005525"/>
    </source>
</evidence>
<keyword evidence="6 9" id="KW-0028">Amino-acid biosynthesis</keyword>
<dbReference type="SUPFAM" id="SSF48179">
    <property type="entry name" value="6-phosphogluconate dehydrogenase C-terminal domain-like"/>
    <property type="match status" value="1"/>
</dbReference>
<evidence type="ECO:0000256" key="2">
    <source>
        <dbReference type="ARBA" id="ARBA00022650"/>
    </source>
</evidence>
<sequence>MLTNEMIAFIGAGSMAEAMIAGLVKNKIVAPEQIIVTNKSNKDRRDALQEKYGVLVTENMNFAVKEAGIVILAMKPKDIASITEKLRGQVTEKHVLMSVLAGISTPFLETELGIEIPVIRVMPNTSSMVGASATAITGGNFVTMPQIWMAKQLLSAIGQVYVIEEDEMDVFTGVAGSGPAYFYKLVEHLQKAAEESGLDPAICQDVAVQTIVGAAKMLEETNKAPVTLRENVTSPNGTTEAGLNALQKVGGCTAIEEAVKGATQRSKQLRSEFEAVRIK</sequence>
<dbReference type="GO" id="GO:0005737">
    <property type="term" value="C:cytoplasm"/>
    <property type="evidence" value="ECO:0007669"/>
    <property type="project" value="UniProtKB-SubCell"/>
</dbReference>
<comment type="similarity">
    <text evidence="1 6 9">Belongs to the pyrroline-5-carboxylate reductase family.</text>
</comment>
<evidence type="ECO:0000259" key="10">
    <source>
        <dbReference type="Pfam" id="PF03807"/>
    </source>
</evidence>
<evidence type="ECO:0000256" key="4">
    <source>
        <dbReference type="ARBA" id="ARBA00023002"/>
    </source>
</evidence>
<evidence type="ECO:0000256" key="5">
    <source>
        <dbReference type="ARBA" id="ARBA00058118"/>
    </source>
</evidence>
<feature type="domain" description="Pyrroline-5-carboxylate reductase dimerisation" evidence="11">
    <location>
        <begin position="165"/>
        <end position="269"/>
    </location>
</feature>
<dbReference type="Gene3D" id="1.10.3730.10">
    <property type="entry name" value="ProC C-terminal domain-like"/>
    <property type="match status" value="1"/>
</dbReference>
<keyword evidence="3 6" id="KW-0521">NADP</keyword>
<dbReference type="EMBL" id="MLQQ01000046">
    <property type="protein sequence ID" value="OIJ09271.1"/>
    <property type="molecule type" value="Genomic_DNA"/>
</dbReference>
<dbReference type="PANTHER" id="PTHR11645">
    <property type="entry name" value="PYRROLINE-5-CARBOXYLATE REDUCTASE"/>
    <property type="match status" value="1"/>
</dbReference>
<evidence type="ECO:0000256" key="6">
    <source>
        <dbReference type="HAMAP-Rule" id="MF_01925"/>
    </source>
</evidence>
<accession>A0A1S2LA36</accession>
<comment type="function">
    <text evidence="5 6">Catalyzes the reduction of 1-pyrroline-5-carboxylate (PCA) to L-proline.</text>
</comment>
<comment type="catalytic activity">
    <reaction evidence="6 9">
        <text>L-proline + NADP(+) = (S)-1-pyrroline-5-carboxylate + NADPH + 2 H(+)</text>
        <dbReference type="Rhea" id="RHEA:14109"/>
        <dbReference type="ChEBI" id="CHEBI:15378"/>
        <dbReference type="ChEBI" id="CHEBI:17388"/>
        <dbReference type="ChEBI" id="CHEBI:57783"/>
        <dbReference type="ChEBI" id="CHEBI:58349"/>
        <dbReference type="ChEBI" id="CHEBI:60039"/>
        <dbReference type="EC" id="1.5.1.2"/>
    </reaction>
</comment>
<dbReference type="PROSITE" id="PS00521">
    <property type="entry name" value="P5CR"/>
    <property type="match status" value="1"/>
</dbReference>
<protein>
    <recommendedName>
        <fullName evidence="6 7">Pyrroline-5-carboxylate reductase</fullName>
        <shortName evidence="6">P5C reductase</shortName>
        <shortName evidence="6">P5CR</shortName>
        <ecNumber evidence="6 7">1.5.1.2</ecNumber>
    </recommendedName>
    <alternativeName>
        <fullName evidence="6">PCA reductase</fullName>
    </alternativeName>
</protein>
<dbReference type="HAMAP" id="MF_01925">
    <property type="entry name" value="P5C_reductase"/>
    <property type="match status" value="1"/>
</dbReference>
<comment type="caution">
    <text evidence="12">The sequence shown here is derived from an EMBL/GenBank/DDBJ whole genome shotgun (WGS) entry which is preliminary data.</text>
</comment>
<feature type="binding site" evidence="8">
    <location>
        <begin position="10"/>
        <end position="15"/>
    </location>
    <ligand>
        <name>NADP(+)</name>
        <dbReference type="ChEBI" id="CHEBI:58349"/>
    </ligand>
</feature>
<dbReference type="InterPro" id="IPR000304">
    <property type="entry name" value="Pyrroline-COOH_reductase"/>
</dbReference>
<evidence type="ECO:0000259" key="11">
    <source>
        <dbReference type="Pfam" id="PF14748"/>
    </source>
</evidence>
<comment type="subcellular location">
    <subcellularLocation>
        <location evidence="6">Cytoplasm</location>
    </subcellularLocation>
</comment>
<dbReference type="InterPro" id="IPR008927">
    <property type="entry name" value="6-PGluconate_DH-like_C_sf"/>
</dbReference>
<evidence type="ECO:0000256" key="8">
    <source>
        <dbReference type="PIRSR" id="PIRSR000193-1"/>
    </source>
</evidence>
<evidence type="ECO:0000313" key="12">
    <source>
        <dbReference type="EMBL" id="OIJ09271.1"/>
    </source>
</evidence>
<keyword evidence="6" id="KW-0963">Cytoplasm</keyword>
<dbReference type="InterPro" id="IPR053790">
    <property type="entry name" value="P5CR-like_CS"/>
</dbReference>
<dbReference type="SUPFAM" id="SSF51735">
    <property type="entry name" value="NAD(P)-binding Rossmann-fold domains"/>
    <property type="match status" value="1"/>
</dbReference>
<evidence type="ECO:0000256" key="3">
    <source>
        <dbReference type="ARBA" id="ARBA00022857"/>
    </source>
</evidence>
<dbReference type="Gene3D" id="3.40.50.720">
    <property type="entry name" value="NAD(P)-binding Rossmann-like Domain"/>
    <property type="match status" value="1"/>
</dbReference>
<dbReference type="NCBIfam" id="TIGR00112">
    <property type="entry name" value="proC"/>
    <property type="match status" value="1"/>
</dbReference>
<dbReference type="Pfam" id="PF03807">
    <property type="entry name" value="F420_oxidored"/>
    <property type="match status" value="1"/>
</dbReference>
<organism evidence="12 13">
    <name type="scientific">Anaerobacillus arseniciselenatis</name>
    <dbReference type="NCBI Taxonomy" id="85682"/>
    <lineage>
        <taxon>Bacteria</taxon>
        <taxon>Bacillati</taxon>
        <taxon>Bacillota</taxon>
        <taxon>Bacilli</taxon>
        <taxon>Bacillales</taxon>
        <taxon>Bacillaceae</taxon>
        <taxon>Anaerobacillus</taxon>
    </lineage>
</organism>
<dbReference type="GO" id="GO:0004735">
    <property type="term" value="F:pyrroline-5-carboxylate reductase activity"/>
    <property type="evidence" value="ECO:0007669"/>
    <property type="project" value="UniProtKB-UniRule"/>
</dbReference>
<name>A0A1S2LA36_9BACI</name>
<dbReference type="PIRSF" id="PIRSF000193">
    <property type="entry name" value="Pyrrol-5-carb_rd"/>
    <property type="match status" value="1"/>
</dbReference>
<dbReference type="FunFam" id="1.10.3730.10:FF:000001">
    <property type="entry name" value="Pyrroline-5-carboxylate reductase"/>
    <property type="match status" value="1"/>
</dbReference>
<dbReference type="RefSeq" id="WP_071314615.1">
    <property type="nucleotide sequence ID" value="NZ_MLQQ01000046.1"/>
</dbReference>
<dbReference type="InterPro" id="IPR029036">
    <property type="entry name" value="P5CR_dimer"/>
</dbReference>
<feature type="domain" description="Pyrroline-5-carboxylate reductase catalytic N-terminal" evidence="10">
    <location>
        <begin position="7"/>
        <end position="102"/>
    </location>
</feature>
<dbReference type="UniPathway" id="UPA00098">
    <property type="reaction ID" value="UER00361"/>
</dbReference>
<comment type="catalytic activity">
    <reaction evidence="6">
        <text>L-proline + NAD(+) = (S)-1-pyrroline-5-carboxylate + NADH + 2 H(+)</text>
        <dbReference type="Rhea" id="RHEA:14105"/>
        <dbReference type="ChEBI" id="CHEBI:15378"/>
        <dbReference type="ChEBI" id="CHEBI:17388"/>
        <dbReference type="ChEBI" id="CHEBI:57540"/>
        <dbReference type="ChEBI" id="CHEBI:57945"/>
        <dbReference type="ChEBI" id="CHEBI:60039"/>
        <dbReference type="EC" id="1.5.1.2"/>
    </reaction>
</comment>
<keyword evidence="4 6" id="KW-0560">Oxidoreductase</keyword>
<evidence type="ECO:0000256" key="9">
    <source>
        <dbReference type="RuleBase" id="RU003903"/>
    </source>
</evidence>
<dbReference type="AlphaFoldDB" id="A0A1S2LA36"/>
<evidence type="ECO:0000313" key="13">
    <source>
        <dbReference type="Proteomes" id="UP000180098"/>
    </source>
</evidence>
<keyword evidence="2 6" id="KW-0641">Proline biosynthesis</keyword>
<dbReference type="GO" id="GO:0055129">
    <property type="term" value="P:L-proline biosynthetic process"/>
    <property type="evidence" value="ECO:0007669"/>
    <property type="project" value="UniProtKB-UniRule"/>
</dbReference>
<comment type="pathway">
    <text evidence="6 9">Amino-acid biosynthesis; L-proline biosynthesis; L-proline from L-glutamate 5-semialdehyde: step 1/1.</text>
</comment>
<dbReference type="InterPro" id="IPR028939">
    <property type="entry name" value="P5C_Rdtase_cat_N"/>
</dbReference>
<dbReference type="EC" id="1.5.1.2" evidence="6 7"/>
<dbReference type="Pfam" id="PF14748">
    <property type="entry name" value="P5CR_dimer"/>
    <property type="match status" value="1"/>
</dbReference>
<reference evidence="12 13" key="1">
    <citation type="submission" date="2016-10" db="EMBL/GenBank/DDBJ databases">
        <title>Draft genome sequences of four alkaliphilic bacteria belonging to the Anaerobacillus genus.</title>
        <authorList>
            <person name="Bassil N.M."/>
            <person name="Lloyd J.R."/>
        </authorList>
    </citation>
    <scope>NUCLEOTIDE SEQUENCE [LARGE SCALE GENOMIC DNA]</scope>
    <source>
        <strain evidence="12 13">DSM 15340</strain>
    </source>
</reference>
<gene>
    <name evidence="6" type="primary">proC</name>
    <name evidence="12" type="ORF">BKP35_17195</name>
</gene>
<keyword evidence="13" id="KW-1185">Reference proteome</keyword>
<dbReference type="InterPro" id="IPR036291">
    <property type="entry name" value="NAD(P)-bd_dom_sf"/>
</dbReference>
<dbReference type="PANTHER" id="PTHR11645:SF49">
    <property type="entry name" value="PYRROLINE-5-CARBOXYLATE REDUCTASE 1"/>
    <property type="match status" value="1"/>
</dbReference>
<dbReference type="Proteomes" id="UP000180098">
    <property type="component" value="Unassembled WGS sequence"/>
</dbReference>
<dbReference type="OrthoDB" id="9805754at2"/>
<feature type="binding site" evidence="8">
    <location>
        <begin position="73"/>
        <end position="76"/>
    </location>
    <ligand>
        <name>NADP(+)</name>
        <dbReference type="ChEBI" id="CHEBI:58349"/>
    </ligand>
</feature>
<proteinExistence type="inferred from homology"/>